<feature type="compositionally biased region" description="Low complexity" evidence="1">
    <location>
        <begin position="264"/>
        <end position="285"/>
    </location>
</feature>
<feature type="compositionally biased region" description="Polar residues" evidence="1">
    <location>
        <begin position="242"/>
        <end position="257"/>
    </location>
</feature>
<feature type="compositionally biased region" description="Low complexity" evidence="1">
    <location>
        <begin position="323"/>
        <end position="357"/>
    </location>
</feature>
<feature type="compositionally biased region" description="Acidic residues" evidence="1">
    <location>
        <begin position="162"/>
        <end position="175"/>
    </location>
</feature>
<evidence type="ECO:0008006" key="3">
    <source>
        <dbReference type="Google" id="ProtNLM"/>
    </source>
</evidence>
<proteinExistence type="predicted"/>
<protein>
    <recommendedName>
        <fullName evidence="3">Spc7 kinetochore protein domain-containing protein</fullName>
    </recommendedName>
</protein>
<feature type="compositionally biased region" description="Polar residues" evidence="1">
    <location>
        <begin position="80"/>
        <end position="99"/>
    </location>
</feature>
<feature type="compositionally biased region" description="Polar residues" evidence="1">
    <location>
        <begin position="178"/>
        <end position="202"/>
    </location>
</feature>
<feature type="region of interest" description="Disordered" evidence="1">
    <location>
        <begin position="241"/>
        <end position="285"/>
    </location>
</feature>
<feature type="region of interest" description="Disordered" evidence="1">
    <location>
        <begin position="152"/>
        <end position="203"/>
    </location>
</feature>
<accession>A0A0X3PA94</accession>
<dbReference type="AlphaFoldDB" id="A0A0X3PA94"/>
<feature type="region of interest" description="Disordered" evidence="1">
    <location>
        <begin position="64"/>
        <end position="101"/>
    </location>
</feature>
<name>A0A0X3PA94_SCHSO</name>
<organism evidence="2">
    <name type="scientific">Schistocephalus solidus</name>
    <name type="common">Tapeworm</name>
    <dbReference type="NCBI Taxonomy" id="70667"/>
    <lineage>
        <taxon>Eukaryota</taxon>
        <taxon>Metazoa</taxon>
        <taxon>Spiralia</taxon>
        <taxon>Lophotrochozoa</taxon>
        <taxon>Platyhelminthes</taxon>
        <taxon>Cestoda</taxon>
        <taxon>Eucestoda</taxon>
        <taxon>Diphyllobothriidea</taxon>
        <taxon>Diphyllobothriidae</taxon>
        <taxon>Schistocephalus</taxon>
    </lineage>
</organism>
<dbReference type="EMBL" id="GEEE01016378">
    <property type="protein sequence ID" value="JAP46847.1"/>
    <property type="molecule type" value="Transcribed_RNA"/>
</dbReference>
<reference evidence="2" key="1">
    <citation type="submission" date="2016-01" db="EMBL/GenBank/DDBJ databases">
        <title>Reference transcriptome for the parasite Schistocephalus solidus: insights into the molecular evolution of parasitism.</title>
        <authorList>
            <person name="Hebert F.O."/>
            <person name="Grambauer S."/>
            <person name="Barber I."/>
            <person name="Landry C.R."/>
            <person name="Aubin-Horth N."/>
        </authorList>
    </citation>
    <scope>NUCLEOTIDE SEQUENCE</scope>
</reference>
<gene>
    <name evidence="2" type="ORF">TR139299</name>
</gene>
<feature type="compositionally biased region" description="Polar residues" evidence="1">
    <location>
        <begin position="152"/>
        <end position="161"/>
    </location>
</feature>
<feature type="region of interest" description="Disordered" evidence="1">
    <location>
        <begin position="314"/>
        <end position="416"/>
    </location>
</feature>
<evidence type="ECO:0000256" key="1">
    <source>
        <dbReference type="SAM" id="MobiDB-lite"/>
    </source>
</evidence>
<evidence type="ECO:0000313" key="2">
    <source>
        <dbReference type="EMBL" id="JAP46847.1"/>
    </source>
</evidence>
<sequence>MLDGAAFVSSTGKRRKSVLKTHVPTTDSIDEEKENGNARKRVSFSRRIEVKEFAELASDCCYSTAQSSSSGSGHSTTNTMRNWSSSSVCPGFQDSTRTPRPTAADYQVSKLTASASEASVCDMELSLTRADPSACATEMSVDTSPVAFSLLQSRPQTQTFESGDEEAEEEEEEDVSMSVDTSTQHHASPSINKGTPRQSTAPTEPVTVYLTQLSTGSPPSDQMSVDEEDTVNELADEHSIPISHQQGHCPQMQTQPDEANVPEAASSRALQSSSPSPALSPASSLPMGSSPFVGRGLDCKAVSSKHFANFSEELVTPTPPCSSPISTSPCLSSSSSSSVPSTCHYSPTSSSGGSAAPCNRQRQSHFERTKKRACPLSAPSLRSSESHVRASSFASVSSSSSSSSSSMSNRRAKRRRPLVFSEQRILSSETETATDYHHIAYEYRPALDLFPLESAVLGAGGGGPPLNLDQTSRSASRTPLRRTRVSENLDDQSLGSLLRRFHAVTSVGVLPALDFVRCNTEGALLNVDSHSAITSNDVTEFTVFLTDILRVQFKSSVDRNIISKIVDEICPLPLRGVTAWQTENDIFMKKVLLPLLRTKSAFILRITEETLSLRLLNQTFLEDNLRWAQFLQEFNAASVLQRIAIVDNTRKLLQKLKVRTALRARQEVLDVTRCSLTAYESIRTVLQAELDRIEFCAEKKQKELEAAIQELQDWDDTLTESQRVLASLDTLAHDVSNAQYQLACFNEETARLARQRRALAKEAPARTSIELLSFLNDIDHSRHAVPIAASRLYAIPPPTRRLVENEQSTDSVEALTRLFMPSQLTCASRAERRYVLRALLGLLEVNLLCRPLAQLDATNPDRTFLPAELLTLKASLCSCQAPHTLPAVGQIAAFVENSLQSAGLQRLLVGKTLEDVQDFFDYSLQPYVMLACSIRAVWLQGHDVSVSFDDAAAVSLGSSRSDEILTSSSDTESTVSGRVCWRSSASFYEAAIRLADMILQSPVRVSVTLVDKTLLTVLRLHFPFVSFHPFLPSSKPTASSPPAAAVVVVEDCLQNINVDKVSQALAAVDPGPDYLPRAVRWIWEALDSFVYTDTTL</sequence>
<feature type="region of interest" description="Disordered" evidence="1">
    <location>
        <begin position="461"/>
        <end position="483"/>
    </location>
</feature>
<feature type="region of interest" description="Disordered" evidence="1">
    <location>
        <begin position="1"/>
        <end position="41"/>
    </location>
</feature>
<feature type="compositionally biased region" description="Polar residues" evidence="1">
    <location>
        <begin position="468"/>
        <end position="477"/>
    </location>
</feature>
<feature type="compositionally biased region" description="Low complexity" evidence="1">
    <location>
        <begin position="64"/>
        <end position="79"/>
    </location>
</feature>
<feature type="compositionally biased region" description="Low complexity" evidence="1">
    <location>
        <begin position="389"/>
        <end position="409"/>
    </location>
</feature>
<feature type="region of interest" description="Disordered" evidence="1">
    <location>
        <begin position="212"/>
        <end position="231"/>
    </location>
</feature>
<feature type="compositionally biased region" description="Polar residues" evidence="1">
    <location>
        <begin position="212"/>
        <end position="223"/>
    </location>
</feature>